<evidence type="ECO:0000313" key="1">
    <source>
        <dbReference type="EMBL" id="KIM86018.1"/>
    </source>
</evidence>
<dbReference type="EMBL" id="KN832983">
    <property type="protein sequence ID" value="KIM86018.1"/>
    <property type="molecule type" value="Genomic_DNA"/>
</dbReference>
<gene>
    <name evidence="1" type="ORF">PILCRDRAFT_816565</name>
</gene>
<accession>A0A0C3BI83</accession>
<sequence>MGGQLPKSHEYLGSELSVESSFISRGRKDEVIRPIERHDTRREKQLERMRGSEAAVGCAVRLER</sequence>
<dbReference type="AlphaFoldDB" id="A0A0C3BI83"/>
<dbReference type="Proteomes" id="UP000054166">
    <property type="component" value="Unassembled WGS sequence"/>
</dbReference>
<dbReference type="InParanoid" id="A0A0C3BI83"/>
<protein>
    <submittedName>
        <fullName evidence="1">Uncharacterized protein</fullName>
    </submittedName>
</protein>
<dbReference type="HOGENOM" id="CLU_2868460_0_0_1"/>
<name>A0A0C3BI83_PILCF</name>
<reference evidence="2" key="2">
    <citation type="submission" date="2015-01" db="EMBL/GenBank/DDBJ databases">
        <title>Evolutionary Origins and Diversification of the Mycorrhizal Mutualists.</title>
        <authorList>
            <consortium name="DOE Joint Genome Institute"/>
            <consortium name="Mycorrhizal Genomics Consortium"/>
            <person name="Kohler A."/>
            <person name="Kuo A."/>
            <person name="Nagy L.G."/>
            <person name="Floudas D."/>
            <person name="Copeland A."/>
            <person name="Barry K.W."/>
            <person name="Cichocki N."/>
            <person name="Veneault-Fourrey C."/>
            <person name="LaButti K."/>
            <person name="Lindquist E.A."/>
            <person name="Lipzen A."/>
            <person name="Lundell T."/>
            <person name="Morin E."/>
            <person name="Murat C."/>
            <person name="Riley R."/>
            <person name="Ohm R."/>
            <person name="Sun H."/>
            <person name="Tunlid A."/>
            <person name="Henrissat B."/>
            <person name="Grigoriev I.V."/>
            <person name="Hibbett D.S."/>
            <person name="Martin F."/>
        </authorList>
    </citation>
    <scope>NUCLEOTIDE SEQUENCE [LARGE SCALE GENOMIC DNA]</scope>
    <source>
        <strain evidence="2">F 1598</strain>
    </source>
</reference>
<keyword evidence="2" id="KW-1185">Reference proteome</keyword>
<organism evidence="1 2">
    <name type="scientific">Piloderma croceum (strain F 1598)</name>
    <dbReference type="NCBI Taxonomy" id="765440"/>
    <lineage>
        <taxon>Eukaryota</taxon>
        <taxon>Fungi</taxon>
        <taxon>Dikarya</taxon>
        <taxon>Basidiomycota</taxon>
        <taxon>Agaricomycotina</taxon>
        <taxon>Agaricomycetes</taxon>
        <taxon>Agaricomycetidae</taxon>
        <taxon>Atheliales</taxon>
        <taxon>Atheliaceae</taxon>
        <taxon>Piloderma</taxon>
    </lineage>
</organism>
<evidence type="ECO:0000313" key="2">
    <source>
        <dbReference type="Proteomes" id="UP000054166"/>
    </source>
</evidence>
<reference evidence="1 2" key="1">
    <citation type="submission" date="2014-04" db="EMBL/GenBank/DDBJ databases">
        <authorList>
            <consortium name="DOE Joint Genome Institute"/>
            <person name="Kuo A."/>
            <person name="Tarkka M."/>
            <person name="Buscot F."/>
            <person name="Kohler A."/>
            <person name="Nagy L.G."/>
            <person name="Floudas D."/>
            <person name="Copeland A."/>
            <person name="Barry K.W."/>
            <person name="Cichocki N."/>
            <person name="Veneault-Fourrey C."/>
            <person name="LaButti K."/>
            <person name="Lindquist E.A."/>
            <person name="Lipzen A."/>
            <person name="Lundell T."/>
            <person name="Morin E."/>
            <person name="Murat C."/>
            <person name="Sun H."/>
            <person name="Tunlid A."/>
            <person name="Henrissat B."/>
            <person name="Grigoriev I.V."/>
            <person name="Hibbett D.S."/>
            <person name="Martin F."/>
            <person name="Nordberg H.P."/>
            <person name="Cantor M.N."/>
            <person name="Hua S.X."/>
        </authorList>
    </citation>
    <scope>NUCLEOTIDE SEQUENCE [LARGE SCALE GENOMIC DNA]</scope>
    <source>
        <strain evidence="1 2">F 1598</strain>
    </source>
</reference>
<proteinExistence type="predicted"/>